<dbReference type="KEGG" id="vg:55811997"/>
<sequence>MELSGLHCDFAALSRFHRQCKHVYFDKAVYPFLFTNWKATFTDHLAGVAEFVTGTAAELIQGNEWFRHHKIDARAH</sequence>
<accession>A0A482J5J0</accession>
<proteinExistence type="predicted"/>
<evidence type="ECO:0000313" key="1">
    <source>
        <dbReference type="EMBL" id="QBP27638.1"/>
    </source>
</evidence>
<protein>
    <submittedName>
        <fullName evidence="1">Uncharacterized protein</fullName>
    </submittedName>
</protein>
<dbReference type="EMBL" id="MK422453">
    <property type="protein sequence ID" value="QBP27638.1"/>
    <property type="molecule type" value="Genomic_DNA"/>
</dbReference>
<evidence type="ECO:0000313" key="2">
    <source>
        <dbReference type="Proteomes" id="UP000294601"/>
    </source>
</evidence>
<dbReference type="RefSeq" id="YP_009882691.1">
    <property type="nucleotide sequence ID" value="NC_049453.1"/>
</dbReference>
<reference evidence="1 2" key="1">
    <citation type="submission" date="2019-01" db="EMBL/GenBank/DDBJ databases">
        <authorList>
            <person name="Bleriot I."/>
            <person name="Guijarro P."/>
            <person name="Trastoy R."/>
            <person name="Blasco L."/>
            <person name="Fernandez-Garcia L."/>
            <person name="Ambroa A."/>
            <person name="Perez-Nadales E."/>
            <person name="Fernandez-Cuenca F."/>
            <person name="Torre-Cisneros J."/>
            <person name="Oteo J."/>
            <person name="Oliver A."/>
            <person name="Canton R."/>
            <person name="Kidd T."/>
            <person name="Navarro F."/>
            <person name="Miro E."/>
            <person name="Pascual A."/>
            <person name="Bou G."/>
            <person name="Martinez-Martinez L."/>
            <person name="Tomas M."/>
        </authorList>
    </citation>
    <scope>NUCLEOTIDE SEQUENCE [LARGE SCALE GENOMIC DNA]</scope>
</reference>
<dbReference type="Proteomes" id="UP000294601">
    <property type="component" value="Segment"/>
</dbReference>
<dbReference type="GeneID" id="55811997"/>
<organism evidence="1 2">
    <name type="scientific">Klebsiella phage ST13-OXA48phi12.1</name>
    <dbReference type="NCBI Taxonomy" id="2510464"/>
    <lineage>
        <taxon>Viruses</taxon>
        <taxon>Duplodnaviria</taxon>
        <taxon>Heunggongvirae</taxon>
        <taxon>Uroviricota</taxon>
        <taxon>Caudoviricetes</taxon>
        <taxon>Peduoviridae</taxon>
        <taxon>Dagavirus</taxon>
        <taxon>Dagavirus ST13OXA48phi121</taxon>
    </lineage>
</organism>
<keyword evidence="2" id="KW-1185">Reference proteome</keyword>
<name>A0A482J5J0_9CAUD</name>